<dbReference type="PANTHER" id="PTHR46268">
    <property type="entry name" value="STRESS RESPONSE PROTEIN NHAX"/>
    <property type="match status" value="1"/>
</dbReference>
<evidence type="ECO:0000256" key="1">
    <source>
        <dbReference type="ARBA" id="ARBA00008791"/>
    </source>
</evidence>
<dbReference type="PIRSF" id="PIRSF006276">
    <property type="entry name" value="UspA"/>
    <property type="match status" value="1"/>
</dbReference>
<comment type="caution">
    <text evidence="4">The sequence shown here is derived from an EMBL/GenBank/DDBJ whole genome shotgun (WGS) entry which is preliminary data.</text>
</comment>
<evidence type="ECO:0000313" key="5">
    <source>
        <dbReference type="Proteomes" id="UP000051658"/>
    </source>
</evidence>
<dbReference type="PATRIC" id="fig|1449336.4.peg.2186"/>
<dbReference type="GeneID" id="89589139"/>
<keyword evidence="5" id="KW-1185">Reference proteome</keyword>
<dbReference type="GO" id="GO:0005737">
    <property type="term" value="C:cytoplasm"/>
    <property type="evidence" value="ECO:0007669"/>
    <property type="project" value="UniProtKB-SubCell"/>
</dbReference>
<protein>
    <recommendedName>
        <fullName evidence="2">Universal stress protein</fullName>
    </recommendedName>
</protein>
<name>A0A0R2HVF0_CARDV</name>
<sequence>MLQQYKRILVAVDGSEEAELAFKKAVYVANRNEAALVLVHVIDTRAFQSVSSFDGAMAEQATEQAKNTMEEYQRYAKNHDVEDVRYTIEYGSPKAIIAKQIPEEQDIDLIMVGATGLNAVERIFIGSVSEYVIRQATCDVLVVRTDLENKLPDKKEKY</sequence>
<feature type="domain" description="UspA" evidence="3">
    <location>
        <begin position="5"/>
        <end position="144"/>
    </location>
</feature>
<reference evidence="4 5" key="1">
    <citation type="journal article" date="2015" name="Genome Announc.">
        <title>Expanding the biotechnology potential of lactobacilli through comparative genomics of 213 strains and associated genera.</title>
        <authorList>
            <person name="Sun Z."/>
            <person name="Harris H.M."/>
            <person name="McCann A."/>
            <person name="Guo C."/>
            <person name="Argimon S."/>
            <person name="Zhang W."/>
            <person name="Yang X."/>
            <person name="Jeffery I.B."/>
            <person name="Cooney J.C."/>
            <person name="Kagawa T.F."/>
            <person name="Liu W."/>
            <person name="Song Y."/>
            <person name="Salvetti E."/>
            <person name="Wrobel A."/>
            <person name="Rasinkangas P."/>
            <person name="Parkhill J."/>
            <person name="Rea M.C."/>
            <person name="O'Sullivan O."/>
            <person name="Ritari J."/>
            <person name="Douillard F.P."/>
            <person name="Paul Ross R."/>
            <person name="Yang R."/>
            <person name="Briner A.E."/>
            <person name="Felis G.E."/>
            <person name="de Vos W.M."/>
            <person name="Barrangou R."/>
            <person name="Klaenhammer T.R."/>
            <person name="Caufield P.W."/>
            <person name="Cui Y."/>
            <person name="Zhang H."/>
            <person name="O'Toole P.W."/>
        </authorList>
    </citation>
    <scope>NUCLEOTIDE SEQUENCE [LARGE SCALE GENOMIC DNA]</scope>
    <source>
        <strain evidence="4 5">DSM 20623</strain>
    </source>
</reference>
<comment type="similarity">
    <text evidence="1 2">Belongs to the universal stress protein A family.</text>
</comment>
<keyword evidence="2" id="KW-0963">Cytoplasm</keyword>
<dbReference type="Proteomes" id="UP000051658">
    <property type="component" value="Unassembled WGS sequence"/>
</dbReference>
<dbReference type="eggNOG" id="COG0589">
    <property type="taxonomic scope" value="Bacteria"/>
</dbReference>
<gene>
    <name evidence="4" type="ORF">IV74_GL002149</name>
</gene>
<accession>A0A0R2HVF0</accession>
<comment type="subcellular location">
    <subcellularLocation>
        <location evidence="2">Cytoplasm</location>
    </subcellularLocation>
</comment>
<dbReference type="InterPro" id="IPR006015">
    <property type="entry name" value="Universal_stress_UspA"/>
</dbReference>
<dbReference type="PANTHER" id="PTHR46268:SF6">
    <property type="entry name" value="UNIVERSAL STRESS PROTEIN UP12"/>
    <property type="match status" value="1"/>
</dbReference>
<evidence type="ECO:0000313" key="4">
    <source>
        <dbReference type="EMBL" id="KRN54565.1"/>
    </source>
</evidence>
<dbReference type="Gene3D" id="3.40.50.620">
    <property type="entry name" value="HUPs"/>
    <property type="match status" value="1"/>
</dbReference>
<dbReference type="PRINTS" id="PR01438">
    <property type="entry name" value="UNVRSLSTRESS"/>
</dbReference>
<dbReference type="AlphaFoldDB" id="A0A0R2HVF0"/>
<evidence type="ECO:0000256" key="2">
    <source>
        <dbReference type="PIRNR" id="PIRNR006276"/>
    </source>
</evidence>
<proteinExistence type="inferred from homology"/>
<organism evidence="4 5">
    <name type="scientific">Carnobacterium divergens DSM 20623</name>
    <dbReference type="NCBI Taxonomy" id="1449336"/>
    <lineage>
        <taxon>Bacteria</taxon>
        <taxon>Bacillati</taxon>
        <taxon>Bacillota</taxon>
        <taxon>Bacilli</taxon>
        <taxon>Lactobacillales</taxon>
        <taxon>Carnobacteriaceae</taxon>
        <taxon>Carnobacterium</taxon>
    </lineage>
</organism>
<dbReference type="SUPFAM" id="SSF52402">
    <property type="entry name" value="Adenine nucleotide alpha hydrolases-like"/>
    <property type="match status" value="1"/>
</dbReference>
<dbReference type="Pfam" id="PF00582">
    <property type="entry name" value="Usp"/>
    <property type="match status" value="1"/>
</dbReference>
<dbReference type="InterPro" id="IPR014729">
    <property type="entry name" value="Rossmann-like_a/b/a_fold"/>
</dbReference>
<dbReference type="EMBL" id="JQBS01000035">
    <property type="protein sequence ID" value="KRN54565.1"/>
    <property type="molecule type" value="Genomic_DNA"/>
</dbReference>
<evidence type="ECO:0000259" key="3">
    <source>
        <dbReference type="Pfam" id="PF00582"/>
    </source>
</evidence>
<dbReference type="CDD" id="cd00293">
    <property type="entry name" value="USP-like"/>
    <property type="match status" value="1"/>
</dbReference>
<dbReference type="RefSeq" id="WP_034569174.1">
    <property type="nucleotide sequence ID" value="NZ_JQBS01000035.1"/>
</dbReference>
<dbReference type="InterPro" id="IPR006016">
    <property type="entry name" value="UspA"/>
</dbReference>